<dbReference type="EMBL" id="JAUSRA010000001">
    <property type="protein sequence ID" value="MDP9792515.1"/>
    <property type="molecule type" value="Genomic_DNA"/>
</dbReference>
<reference evidence="2 3" key="1">
    <citation type="submission" date="2023-07" db="EMBL/GenBank/DDBJ databases">
        <title>Sequencing the genomes of 1000 actinobacteria strains.</title>
        <authorList>
            <person name="Klenk H.-P."/>
        </authorList>
    </citation>
    <scope>NUCLEOTIDE SEQUENCE [LARGE SCALE GENOMIC DNA]</scope>
    <source>
        <strain evidence="2 3">DSM 44710</strain>
    </source>
</reference>
<name>A0ABT9MM59_9ACTN</name>
<feature type="region of interest" description="Disordered" evidence="1">
    <location>
        <begin position="91"/>
        <end position="120"/>
    </location>
</feature>
<evidence type="ECO:0000313" key="3">
    <source>
        <dbReference type="Proteomes" id="UP001240984"/>
    </source>
</evidence>
<dbReference type="Proteomes" id="UP001240984">
    <property type="component" value="Unassembled WGS sequence"/>
</dbReference>
<organism evidence="2 3">
    <name type="scientific">Catenuloplanes nepalensis</name>
    <dbReference type="NCBI Taxonomy" id="587533"/>
    <lineage>
        <taxon>Bacteria</taxon>
        <taxon>Bacillati</taxon>
        <taxon>Actinomycetota</taxon>
        <taxon>Actinomycetes</taxon>
        <taxon>Micromonosporales</taxon>
        <taxon>Micromonosporaceae</taxon>
        <taxon>Catenuloplanes</taxon>
    </lineage>
</organism>
<evidence type="ECO:0000256" key="1">
    <source>
        <dbReference type="SAM" id="MobiDB-lite"/>
    </source>
</evidence>
<dbReference type="RefSeq" id="WP_306827390.1">
    <property type="nucleotide sequence ID" value="NZ_JAUSRA010000001.1"/>
</dbReference>
<evidence type="ECO:0000313" key="2">
    <source>
        <dbReference type="EMBL" id="MDP9792515.1"/>
    </source>
</evidence>
<accession>A0ABT9MM59</accession>
<feature type="compositionally biased region" description="Polar residues" evidence="1">
    <location>
        <begin position="106"/>
        <end position="120"/>
    </location>
</feature>
<keyword evidence="3" id="KW-1185">Reference proteome</keyword>
<protein>
    <submittedName>
        <fullName evidence="2">Uncharacterized protein</fullName>
    </submittedName>
</protein>
<proteinExistence type="predicted"/>
<sequence length="120" mass="12847">MVCTSDEAGSAHLLPAERIIELCEVERIIGDSLTGHRRWLRELTDEQLGNAGQLNGRPGASEGSTISVSADGLSGCGPVLDHGLRKFMITNGPRPSCMDPRIPLNPDQNPSSDTPQPTMQ</sequence>
<gene>
    <name evidence="2" type="ORF">J2S43_001027</name>
</gene>
<comment type="caution">
    <text evidence="2">The sequence shown here is derived from an EMBL/GenBank/DDBJ whole genome shotgun (WGS) entry which is preliminary data.</text>
</comment>